<evidence type="ECO:0000313" key="2">
    <source>
        <dbReference type="Proteomes" id="UP000789920"/>
    </source>
</evidence>
<proteinExistence type="predicted"/>
<name>A0ACA9P5M8_9GLOM</name>
<gene>
    <name evidence="1" type="ORF">RPERSI_LOCUS9539</name>
</gene>
<feature type="non-terminal residue" evidence="1">
    <location>
        <position position="1"/>
    </location>
</feature>
<protein>
    <submittedName>
        <fullName evidence="1">14327_t:CDS:1</fullName>
    </submittedName>
</protein>
<organism evidence="1 2">
    <name type="scientific">Racocetra persica</name>
    <dbReference type="NCBI Taxonomy" id="160502"/>
    <lineage>
        <taxon>Eukaryota</taxon>
        <taxon>Fungi</taxon>
        <taxon>Fungi incertae sedis</taxon>
        <taxon>Mucoromycota</taxon>
        <taxon>Glomeromycotina</taxon>
        <taxon>Glomeromycetes</taxon>
        <taxon>Diversisporales</taxon>
        <taxon>Gigasporaceae</taxon>
        <taxon>Racocetra</taxon>
    </lineage>
</organism>
<dbReference type="Proteomes" id="UP000789920">
    <property type="component" value="Unassembled WGS sequence"/>
</dbReference>
<evidence type="ECO:0000313" key="1">
    <source>
        <dbReference type="EMBL" id="CAG8690809.1"/>
    </source>
</evidence>
<comment type="caution">
    <text evidence="1">The sequence shown here is derived from an EMBL/GenBank/DDBJ whole genome shotgun (WGS) entry which is preliminary data.</text>
</comment>
<sequence>ACQIGLLENWYPASELKPLGTPDYLYLNTVQLDKTPSLRQEGFES</sequence>
<dbReference type="EMBL" id="CAJVQC010018114">
    <property type="protein sequence ID" value="CAG8690809.1"/>
    <property type="molecule type" value="Genomic_DNA"/>
</dbReference>
<keyword evidence="2" id="KW-1185">Reference proteome</keyword>
<reference evidence="1" key="1">
    <citation type="submission" date="2021-06" db="EMBL/GenBank/DDBJ databases">
        <authorList>
            <person name="Kallberg Y."/>
            <person name="Tangrot J."/>
            <person name="Rosling A."/>
        </authorList>
    </citation>
    <scope>NUCLEOTIDE SEQUENCE</scope>
    <source>
        <strain evidence="1">MA461A</strain>
    </source>
</reference>
<accession>A0ACA9P5M8</accession>